<keyword evidence="2" id="KW-1185">Reference proteome</keyword>
<dbReference type="Proteomes" id="UP000054270">
    <property type="component" value="Unassembled WGS sequence"/>
</dbReference>
<dbReference type="OMA" id="KWRDWIS"/>
<dbReference type="EMBL" id="KN817683">
    <property type="protein sequence ID" value="KJA14356.1"/>
    <property type="molecule type" value="Genomic_DNA"/>
</dbReference>
<dbReference type="OrthoDB" id="3056938at2759"/>
<protein>
    <submittedName>
        <fullName evidence="1">Uncharacterized protein</fullName>
    </submittedName>
</protein>
<dbReference type="AlphaFoldDB" id="A0A0D2NCP1"/>
<sequence>MPTHTINGLFPDDAALLPKGWTPQDAANIKSYFDQYRLQPTEDDKIAFARQTKGSALPGRKKWRDWISAVWRTSRIHERIISVLHTNNCHPLTLSAESANGTTTWPMGGTWIPLCLDAVASDLFGEDCLDQHGRLPESLRAPTQALVQRTWMNLTKRLDRGKKRLSILEQGAIQAFDDLDDALVTKPQLRKKIAEMQAELDRLMTGLGANIKKKDAKISAPRLFKLSKEMLETLSTEEEVQDIISLYHERFDTPANAPDDVPLIDCDPIIQNPFGPPVEGADPGVEVEAKMSPAELSKNLGFVKGLPLLFNNIRHRDGLTMWTNPEAFLAGVHAIMRGCLTVEPNSDHCTGMLVADEVGLGKTYLAATAMAFLSEAAIQQDNLKIAPILIISGRVAPLGVVVVPMPGTLSASGTLTCFFLRMPRFLLAGY</sequence>
<proteinExistence type="predicted"/>
<evidence type="ECO:0000313" key="1">
    <source>
        <dbReference type="EMBL" id="KJA14356.1"/>
    </source>
</evidence>
<gene>
    <name evidence="1" type="ORF">HYPSUDRAFT_208778</name>
</gene>
<reference evidence="2" key="1">
    <citation type="submission" date="2014-04" db="EMBL/GenBank/DDBJ databases">
        <title>Evolutionary Origins and Diversification of the Mycorrhizal Mutualists.</title>
        <authorList>
            <consortium name="DOE Joint Genome Institute"/>
            <consortium name="Mycorrhizal Genomics Consortium"/>
            <person name="Kohler A."/>
            <person name="Kuo A."/>
            <person name="Nagy L.G."/>
            <person name="Floudas D."/>
            <person name="Copeland A."/>
            <person name="Barry K.W."/>
            <person name="Cichocki N."/>
            <person name="Veneault-Fourrey C."/>
            <person name="LaButti K."/>
            <person name="Lindquist E.A."/>
            <person name="Lipzen A."/>
            <person name="Lundell T."/>
            <person name="Morin E."/>
            <person name="Murat C."/>
            <person name="Riley R."/>
            <person name="Ohm R."/>
            <person name="Sun H."/>
            <person name="Tunlid A."/>
            <person name="Henrissat B."/>
            <person name="Grigoriev I.V."/>
            <person name="Hibbett D.S."/>
            <person name="Martin F."/>
        </authorList>
    </citation>
    <scope>NUCLEOTIDE SEQUENCE [LARGE SCALE GENOMIC DNA]</scope>
    <source>
        <strain evidence="2">FD-334 SS-4</strain>
    </source>
</reference>
<accession>A0A0D2NCP1</accession>
<evidence type="ECO:0000313" key="2">
    <source>
        <dbReference type="Proteomes" id="UP000054270"/>
    </source>
</evidence>
<dbReference type="STRING" id="945553.A0A0D2NCP1"/>
<organism evidence="1 2">
    <name type="scientific">Hypholoma sublateritium (strain FD-334 SS-4)</name>
    <dbReference type="NCBI Taxonomy" id="945553"/>
    <lineage>
        <taxon>Eukaryota</taxon>
        <taxon>Fungi</taxon>
        <taxon>Dikarya</taxon>
        <taxon>Basidiomycota</taxon>
        <taxon>Agaricomycotina</taxon>
        <taxon>Agaricomycetes</taxon>
        <taxon>Agaricomycetidae</taxon>
        <taxon>Agaricales</taxon>
        <taxon>Agaricineae</taxon>
        <taxon>Strophariaceae</taxon>
        <taxon>Hypholoma</taxon>
    </lineage>
</organism>
<name>A0A0D2NCP1_HYPSF</name>